<dbReference type="PANTHER" id="PTHR40398">
    <property type="entry name" value="PTS SYSTEM GLUCITOL/SORBITOL-SPECIFIC EIIA COMPONENT"/>
    <property type="match status" value="1"/>
</dbReference>
<sequence>MTTMTTYYSSTVSEVGADAADMLDGGVAIFFGTGCPPALAEVSIVHRADTELHRDPRPGDVLRVGDTAVELTRVGERAGENLRTLGHIVVYTDPEPGTSLLPGAVHATGRLAVPEPGAVILLEGE</sequence>
<accession>A0A8J2TVD7</accession>
<gene>
    <name evidence="2" type="ORF">GCM10011333_02570</name>
</gene>
<protein>
    <recommendedName>
        <fullName evidence="4">PTS system glucitol/sorbitol-specific IIA component</fullName>
    </recommendedName>
</protein>
<feature type="modified residue" description="Phosphohistidine; by HPr" evidence="1">
    <location>
        <position position="46"/>
    </location>
</feature>
<proteinExistence type="predicted"/>
<dbReference type="GO" id="GO:0008982">
    <property type="term" value="F:protein-N(PI)-phosphohistidine-sugar phosphotransferase activity"/>
    <property type="evidence" value="ECO:0007669"/>
    <property type="project" value="InterPro"/>
</dbReference>
<dbReference type="SUPFAM" id="SSF141530">
    <property type="entry name" value="PTSIIA/GutA-like"/>
    <property type="match status" value="1"/>
</dbReference>
<evidence type="ECO:0000256" key="1">
    <source>
        <dbReference type="PROSITE-ProRule" id="PRU00420"/>
    </source>
</evidence>
<dbReference type="GO" id="GO:0009401">
    <property type="term" value="P:phosphoenolpyruvate-dependent sugar phosphotransferase system"/>
    <property type="evidence" value="ECO:0007669"/>
    <property type="project" value="InterPro"/>
</dbReference>
<keyword evidence="3" id="KW-1185">Reference proteome</keyword>
<dbReference type="PROSITE" id="PS51097">
    <property type="entry name" value="PTS_EIIA_TYPE_5"/>
    <property type="match status" value="1"/>
</dbReference>
<dbReference type="Pfam" id="PF03829">
    <property type="entry name" value="PTSIIA_gutA"/>
    <property type="match status" value="1"/>
</dbReference>
<dbReference type="AlphaFoldDB" id="A0A8J2TVD7"/>
<dbReference type="Gene3D" id="2.40.33.40">
    <property type="entry name" value="Phosphotransferase system, glucitol/sorbitol-specific IIA component"/>
    <property type="match status" value="1"/>
</dbReference>
<dbReference type="GO" id="GO:0016301">
    <property type="term" value="F:kinase activity"/>
    <property type="evidence" value="ECO:0007669"/>
    <property type="project" value="TreeGrafter"/>
</dbReference>
<dbReference type="EMBL" id="BMFY01000001">
    <property type="protein sequence ID" value="GGA03355.1"/>
    <property type="molecule type" value="Genomic_DNA"/>
</dbReference>
<dbReference type="InterPro" id="IPR004716">
    <property type="entry name" value="PTS_IIA_glucitol/sorbitol-sp"/>
</dbReference>
<reference evidence="2" key="1">
    <citation type="journal article" date="2014" name="Int. J. Syst. Evol. Microbiol.">
        <title>Complete genome sequence of Corynebacterium casei LMG S-19264T (=DSM 44701T), isolated from a smear-ripened cheese.</title>
        <authorList>
            <consortium name="US DOE Joint Genome Institute (JGI-PGF)"/>
            <person name="Walter F."/>
            <person name="Albersmeier A."/>
            <person name="Kalinowski J."/>
            <person name="Ruckert C."/>
        </authorList>
    </citation>
    <scope>NUCLEOTIDE SEQUENCE</scope>
    <source>
        <strain evidence="2">CGMCC 1.12785</strain>
    </source>
</reference>
<dbReference type="PANTHER" id="PTHR40398:SF1">
    <property type="entry name" value="PTS SYSTEM GLUCITOL_SORBITOL-SPECIFIC EIIA COMPONENT"/>
    <property type="match status" value="1"/>
</dbReference>
<dbReference type="InterPro" id="IPR036665">
    <property type="entry name" value="PTS_IIA_glucitol/sorbitol_sf"/>
</dbReference>
<evidence type="ECO:0000313" key="3">
    <source>
        <dbReference type="Proteomes" id="UP000616114"/>
    </source>
</evidence>
<evidence type="ECO:0000313" key="2">
    <source>
        <dbReference type="EMBL" id="GGA03355.1"/>
    </source>
</evidence>
<dbReference type="GO" id="GO:0005737">
    <property type="term" value="C:cytoplasm"/>
    <property type="evidence" value="ECO:0007669"/>
    <property type="project" value="InterPro"/>
</dbReference>
<reference evidence="2" key="2">
    <citation type="submission" date="2020-09" db="EMBL/GenBank/DDBJ databases">
        <authorList>
            <person name="Sun Q."/>
            <person name="Zhou Y."/>
        </authorList>
    </citation>
    <scope>NUCLEOTIDE SEQUENCE</scope>
    <source>
        <strain evidence="2">CGMCC 1.12785</strain>
    </source>
</reference>
<dbReference type="Proteomes" id="UP000616114">
    <property type="component" value="Unassembled WGS sequence"/>
</dbReference>
<organism evidence="2 3">
    <name type="scientific">Sediminivirga luteola</name>
    <dbReference type="NCBI Taxonomy" id="1774748"/>
    <lineage>
        <taxon>Bacteria</taxon>
        <taxon>Bacillati</taxon>
        <taxon>Actinomycetota</taxon>
        <taxon>Actinomycetes</taxon>
        <taxon>Micrococcales</taxon>
        <taxon>Brevibacteriaceae</taxon>
        <taxon>Sediminivirga</taxon>
    </lineage>
</organism>
<evidence type="ECO:0008006" key="4">
    <source>
        <dbReference type="Google" id="ProtNLM"/>
    </source>
</evidence>
<name>A0A8J2TVD7_9MICO</name>
<comment type="caution">
    <text evidence="2">The sequence shown here is derived from an EMBL/GenBank/DDBJ whole genome shotgun (WGS) entry which is preliminary data.</text>
</comment>